<reference evidence="3" key="1">
    <citation type="journal article" date="2023" name="G3 (Bethesda)">
        <title>Whole genome assembly and annotation of the endangered Caribbean coral Acropora cervicornis.</title>
        <authorList>
            <person name="Selwyn J.D."/>
            <person name="Vollmer S.V."/>
        </authorList>
    </citation>
    <scope>NUCLEOTIDE SEQUENCE</scope>
    <source>
        <strain evidence="3">K2</strain>
    </source>
</reference>
<dbReference type="Proteomes" id="UP001249851">
    <property type="component" value="Unassembled WGS sequence"/>
</dbReference>
<keyword evidence="2" id="KW-0812">Transmembrane</keyword>
<keyword evidence="2" id="KW-0472">Membrane</keyword>
<name>A0AAD9QD59_ACRCE</name>
<protein>
    <submittedName>
        <fullName evidence="3">Uncharacterized protein</fullName>
    </submittedName>
</protein>
<organism evidence="3 4">
    <name type="scientific">Acropora cervicornis</name>
    <name type="common">Staghorn coral</name>
    <dbReference type="NCBI Taxonomy" id="6130"/>
    <lineage>
        <taxon>Eukaryota</taxon>
        <taxon>Metazoa</taxon>
        <taxon>Cnidaria</taxon>
        <taxon>Anthozoa</taxon>
        <taxon>Hexacorallia</taxon>
        <taxon>Scleractinia</taxon>
        <taxon>Astrocoeniina</taxon>
        <taxon>Acroporidae</taxon>
        <taxon>Acropora</taxon>
    </lineage>
</organism>
<proteinExistence type="predicted"/>
<reference evidence="3" key="2">
    <citation type="journal article" date="2023" name="Science">
        <title>Genomic signatures of disease resistance in endangered staghorn corals.</title>
        <authorList>
            <person name="Vollmer S.V."/>
            <person name="Selwyn J.D."/>
            <person name="Despard B.A."/>
            <person name="Roesel C.L."/>
        </authorList>
    </citation>
    <scope>NUCLEOTIDE SEQUENCE</scope>
    <source>
        <strain evidence="3">K2</strain>
    </source>
</reference>
<evidence type="ECO:0000256" key="2">
    <source>
        <dbReference type="SAM" id="Phobius"/>
    </source>
</evidence>
<feature type="compositionally biased region" description="Basic and acidic residues" evidence="1">
    <location>
        <begin position="123"/>
        <end position="135"/>
    </location>
</feature>
<evidence type="ECO:0000313" key="3">
    <source>
        <dbReference type="EMBL" id="KAK2559117.1"/>
    </source>
</evidence>
<evidence type="ECO:0000256" key="1">
    <source>
        <dbReference type="SAM" id="MobiDB-lite"/>
    </source>
</evidence>
<gene>
    <name evidence="3" type="ORF">P5673_018234</name>
</gene>
<feature type="transmembrane region" description="Helical" evidence="2">
    <location>
        <begin position="93"/>
        <end position="114"/>
    </location>
</feature>
<dbReference type="EMBL" id="JARQWQ010000041">
    <property type="protein sequence ID" value="KAK2559117.1"/>
    <property type="molecule type" value="Genomic_DNA"/>
</dbReference>
<keyword evidence="4" id="KW-1185">Reference proteome</keyword>
<feature type="region of interest" description="Disordered" evidence="1">
    <location>
        <begin position="118"/>
        <end position="153"/>
    </location>
</feature>
<accession>A0AAD9QD59</accession>
<dbReference type="AlphaFoldDB" id="A0AAD9QD59"/>
<sequence>MWEKLVHVNTLITLNMQGNNVGRCLILRGKAGIEILIEVIESTYKERLRIIVLFILGPIGELYRAYRPVILLFNTEAIRASPVAELRLGIHRFKMKLCFGIMCLILILCTVHAAPRHRRHRRAESEKTNDKKVGNKQEISGSGSGDGEQQKGNKRQYIPYEQSYTMADAVSESSQPVQVVQIRDLSITNGVIKKSNIVLHLRNLRRKCLF</sequence>
<comment type="caution">
    <text evidence="3">The sequence shown here is derived from an EMBL/GenBank/DDBJ whole genome shotgun (WGS) entry which is preliminary data.</text>
</comment>
<evidence type="ECO:0000313" key="4">
    <source>
        <dbReference type="Proteomes" id="UP001249851"/>
    </source>
</evidence>
<keyword evidence="2" id="KW-1133">Transmembrane helix</keyword>